<dbReference type="SUPFAM" id="SSF161098">
    <property type="entry name" value="MetI-like"/>
    <property type="match status" value="1"/>
</dbReference>
<dbReference type="AlphaFoldDB" id="A0A9D2I686"/>
<dbReference type="InterPro" id="IPR000515">
    <property type="entry name" value="MetI-like"/>
</dbReference>
<organism evidence="9 10">
    <name type="scientific">Candidatus Eisenbergiella merdipullorum</name>
    <dbReference type="NCBI Taxonomy" id="2838553"/>
    <lineage>
        <taxon>Bacteria</taxon>
        <taxon>Bacillati</taxon>
        <taxon>Bacillota</taxon>
        <taxon>Clostridia</taxon>
        <taxon>Lachnospirales</taxon>
        <taxon>Lachnospiraceae</taxon>
        <taxon>Eisenbergiella</taxon>
    </lineage>
</organism>
<dbReference type="CDD" id="cd06261">
    <property type="entry name" value="TM_PBP2"/>
    <property type="match status" value="1"/>
</dbReference>
<dbReference type="InterPro" id="IPR050809">
    <property type="entry name" value="UgpAE/MalFG_permease"/>
</dbReference>
<evidence type="ECO:0000313" key="10">
    <source>
        <dbReference type="Proteomes" id="UP000886858"/>
    </source>
</evidence>
<evidence type="ECO:0000256" key="5">
    <source>
        <dbReference type="ARBA" id="ARBA00022989"/>
    </source>
</evidence>
<comment type="caution">
    <text evidence="9">The sequence shown here is derived from an EMBL/GenBank/DDBJ whole genome shotgun (WGS) entry which is preliminary data.</text>
</comment>
<keyword evidence="2 7" id="KW-0813">Transport</keyword>
<feature type="transmembrane region" description="Helical" evidence="7">
    <location>
        <begin position="73"/>
        <end position="94"/>
    </location>
</feature>
<dbReference type="GO" id="GO:0005886">
    <property type="term" value="C:plasma membrane"/>
    <property type="evidence" value="ECO:0007669"/>
    <property type="project" value="UniProtKB-SubCell"/>
</dbReference>
<evidence type="ECO:0000259" key="8">
    <source>
        <dbReference type="PROSITE" id="PS50928"/>
    </source>
</evidence>
<dbReference type="EMBL" id="DWYY01000089">
    <property type="protein sequence ID" value="HJA93115.1"/>
    <property type="molecule type" value="Genomic_DNA"/>
</dbReference>
<evidence type="ECO:0000256" key="6">
    <source>
        <dbReference type="ARBA" id="ARBA00023136"/>
    </source>
</evidence>
<keyword evidence="6 7" id="KW-0472">Membrane</keyword>
<dbReference type="Pfam" id="PF00528">
    <property type="entry name" value="BPD_transp_1"/>
    <property type="match status" value="1"/>
</dbReference>
<dbReference type="InterPro" id="IPR035906">
    <property type="entry name" value="MetI-like_sf"/>
</dbReference>
<keyword evidence="5 7" id="KW-1133">Transmembrane helix</keyword>
<accession>A0A9D2I686</accession>
<reference evidence="9" key="1">
    <citation type="journal article" date="2021" name="PeerJ">
        <title>Extensive microbial diversity within the chicken gut microbiome revealed by metagenomics and culture.</title>
        <authorList>
            <person name="Gilroy R."/>
            <person name="Ravi A."/>
            <person name="Getino M."/>
            <person name="Pursley I."/>
            <person name="Horton D.L."/>
            <person name="Alikhan N.F."/>
            <person name="Baker D."/>
            <person name="Gharbi K."/>
            <person name="Hall N."/>
            <person name="Watson M."/>
            <person name="Adriaenssens E.M."/>
            <person name="Foster-Nyarko E."/>
            <person name="Jarju S."/>
            <person name="Secka A."/>
            <person name="Antonio M."/>
            <person name="Oren A."/>
            <person name="Chaudhuri R.R."/>
            <person name="La Ragione R."/>
            <person name="Hildebrand F."/>
            <person name="Pallen M.J."/>
        </authorList>
    </citation>
    <scope>NUCLEOTIDE SEQUENCE</scope>
    <source>
        <strain evidence="9">CHK179-7159</strain>
    </source>
</reference>
<comment type="subcellular location">
    <subcellularLocation>
        <location evidence="1 7">Cell membrane</location>
        <topology evidence="1 7">Multi-pass membrane protein</topology>
    </subcellularLocation>
</comment>
<name>A0A9D2I686_9FIRM</name>
<evidence type="ECO:0000313" key="9">
    <source>
        <dbReference type="EMBL" id="HJA93115.1"/>
    </source>
</evidence>
<dbReference type="Proteomes" id="UP000886858">
    <property type="component" value="Unassembled WGS sequence"/>
</dbReference>
<feature type="transmembrane region" description="Helical" evidence="7">
    <location>
        <begin position="263"/>
        <end position="284"/>
    </location>
</feature>
<feature type="transmembrane region" description="Helical" evidence="7">
    <location>
        <begin position="106"/>
        <end position="129"/>
    </location>
</feature>
<evidence type="ECO:0000256" key="2">
    <source>
        <dbReference type="ARBA" id="ARBA00022448"/>
    </source>
</evidence>
<dbReference type="PANTHER" id="PTHR43227">
    <property type="entry name" value="BLL4140 PROTEIN"/>
    <property type="match status" value="1"/>
</dbReference>
<sequence length="297" mass="33788">MEMMLRQRQLYLLMLPAVLYTALFCYKPMYGILIAFKNFSIRKGVWGSEWVGFANFERLFSSYWFPIILKNTITLSALGLLIGFPLPIVLALLLNEVRSTRYRNTVQTVSYAPHFISTVVMCGMITMFLNPNTGIINKFITLLGFDAVYFMQEASMFKWIYTISDIWQGIGWSSIIYFAALASVDRSLLEAADVDGANRFQKIWHINIPEILPTIIMMFILRCGQILSIGYEKVYLLQNSMNLVGSEVISTYVYKIGLEQADFAYSTAAGLFNTVVNCIFLILANNLSKKITESGLF</sequence>
<evidence type="ECO:0000256" key="4">
    <source>
        <dbReference type="ARBA" id="ARBA00022692"/>
    </source>
</evidence>
<gene>
    <name evidence="9" type="ORF">H9717_08400</name>
</gene>
<comment type="similarity">
    <text evidence="7">Belongs to the binding-protein-dependent transport system permease family.</text>
</comment>
<feature type="domain" description="ABC transmembrane type-1" evidence="8">
    <location>
        <begin position="69"/>
        <end position="284"/>
    </location>
</feature>
<dbReference type="Gene3D" id="1.10.3720.10">
    <property type="entry name" value="MetI-like"/>
    <property type="match status" value="1"/>
</dbReference>
<protein>
    <submittedName>
        <fullName evidence="9">ABC transporter permease subunit</fullName>
    </submittedName>
</protein>
<proteinExistence type="inferred from homology"/>
<evidence type="ECO:0000256" key="1">
    <source>
        <dbReference type="ARBA" id="ARBA00004651"/>
    </source>
</evidence>
<dbReference type="PANTHER" id="PTHR43227:SF11">
    <property type="entry name" value="BLL4140 PROTEIN"/>
    <property type="match status" value="1"/>
</dbReference>
<dbReference type="GO" id="GO:0055085">
    <property type="term" value="P:transmembrane transport"/>
    <property type="evidence" value="ECO:0007669"/>
    <property type="project" value="InterPro"/>
</dbReference>
<keyword evidence="3" id="KW-1003">Cell membrane</keyword>
<reference evidence="9" key="2">
    <citation type="submission" date="2021-04" db="EMBL/GenBank/DDBJ databases">
        <authorList>
            <person name="Gilroy R."/>
        </authorList>
    </citation>
    <scope>NUCLEOTIDE SEQUENCE</scope>
    <source>
        <strain evidence="9">CHK179-7159</strain>
    </source>
</reference>
<dbReference type="PROSITE" id="PS50928">
    <property type="entry name" value="ABC_TM1"/>
    <property type="match status" value="1"/>
</dbReference>
<evidence type="ECO:0000256" key="7">
    <source>
        <dbReference type="RuleBase" id="RU363032"/>
    </source>
</evidence>
<feature type="transmembrane region" description="Helical" evidence="7">
    <location>
        <begin position="12"/>
        <end position="36"/>
    </location>
</feature>
<keyword evidence="4 7" id="KW-0812">Transmembrane</keyword>
<evidence type="ECO:0000256" key="3">
    <source>
        <dbReference type="ARBA" id="ARBA00022475"/>
    </source>
</evidence>